<evidence type="ECO:0000259" key="1">
    <source>
        <dbReference type="SMART" id="SM00852"/>
    </source>
</evidence>
<dbReference type="InterPro" id="IPR050101">
    <property type="entry name" value="CinA"/>
</dbReference>
<accession>A0A6M3HU06</accession>
<dbReference type="SUPFAM" id="SSF53218">
    <property type="entry name" value="Molybdenum cofactor biosynthesis proteins"/>
    <property type="match status" value="1"/>
</dbReference>
<dbReference type="PANTHER" id="PTHR13939">
    <property type="entry name" value="NICOTINAMIDE-NUCLEOTIDE AMIDOHYDROLASE PNCC"/>
    <property type="match status" value="1"/>
</dbReference>
<dbReference type="EMBL" id="CP038017">
    <property type="protein sequence ID" value="QIV94734.1"/>
    <property type="molecule type" value="Genomic_DNA"/>
</dbReference>
<dbReference type="CDD" id="cd00885">
    <property type="entry name" value="cinA"/>
    <property type="match status" value="1"/>
</dbReference>
<dbReference type="InterPro" id="IPR001453">
    <property type="entry name" value="MoaB/Mog_dom"/>
</dbReference>
<dbReference type="KEGG" id="afri:E3E15_04930"/>
<dbReference type="RefSeq" id="WP_172106824.1">
    <property type="nucleotide sequence ID" value="NZ_CP038017.1"/>
</dbReference>
<dbReference type="Pfam" id="PF00994">
    <property type="entry name" value="MoCF_biosynth"/>
    <property type="match status" value="1"/>
</dbReference>
<dbReference type="SMART" id="SM00852">
    <property type="entry name" value="MoCF_biosynth"/>
    <property type="match status" value="1"/>
</dbReference>
<keyword evidence="3" id="KW-1185">Reference proteome</keyword>
<evidence type="ECO:0000313" key="3">
    <source>
        <dbReference type="Proteomes" id="UP000503320"/>
    </source>
</evidence>
<proteinExistence type="predicted"/>
<evidence type="ECO:0000313" key="2">
    <source>
        <dbReference type="EMBL" id="QIV94734.1"/>
    </source>
</evidence>
<reference evidence="2 3" key="1">
    <citation type="submission" date="2019-03" db="EMBL/GenBank/DDBJ databases">
        <title>Complete Genome Sequence of Allofrancisella frigidaquae Strain SYSU 10HL1970 Isolated from Water-Cooling Systems in China.</title>
        <authorList>
            <person name="Ohrman C."/>
            <person name="Uneklint I."/>
            <person name="Sjodin A."/>
        </authorList>
    </citation>
    <scope>NUCLEOTIDE SEQUENCE [LARGE SCALE GENOMIC DNA]</scope>
    <source>
        <strain evidence="2 3">SYSU 10HL1970</strain>
    </source>
</reference>
<protein>
    <submittedName>
        <fullName evidence="2">Competence/damage-inducible protein A</fullName>
    </submittedName>
</protein>
<dbReference type="InterPro" id="IPR036425">
    <property type="entry name" value="MoaB/Mog-like_dom_sf"/>
</dbReference>
<organism evidence="2 3">
    <name type="scientific">Allofrancisella frigidaquae</name>
    <dbReference type="NCBI Taxonomy" id="1085644"/>
    <lineage>
        <taxon>Bacteria</taxon>
        <taxon>Pseudomonadati</taxon>
        <taxon>Pseudomonadota</taxon>
        <taxon>Gammaproteobacteria</taxon>
        <taxon>Thiotrichales</taxon>
        <taxon>Francisellaceae</taxon>
        <taxon>Allofrancisella</taxon>
    </lineage>
</organism>
<feature type="domain" description="MoaB/Mog" evidence="1">
    <location>
        <begin position="6"/>
        <end position="173"/>
    </location>
</feature>
<sequence length="245" mass="28238">MKYDFGIIAIGDEITDGDIVNTNTTIFAKHLTANGFNIGFHIICNDNVKDIVSSIFFLKNSHHSIITIGGLGPTEDDLTAEAIATFSNKELVLDQDSWIKIEQRMIRKYGKVTLGAKKQALFPEDSKTIINNNGSANGFKLEFEKNRYIYAFPGPPKECIPMLENLDFEKQTHYKKVIRKKWDIYRIGESFLAEKLEIIKQKYPFVSFKYRIADPYIELKYFYPSECSHSENVIKEVEILLKQYL</sequence>
<dbReference type="PANTHER" id="PTHR13939:SF0">
    <property type="entry name" value="NMN AMIDOHYDROLASE-LIKE PROTEIN YFAY"/>
    <property type="match status" value="1"/>
</dbReference>
<dbReference type="Proteomes" id="UP000503320">
    <property type="component" value="Chromosome"/>
</dbReference>
<name>A0A6M3HU06_9GAMM</name>
<dbReference type="AlphaFoldDB" id="A0A6M3HU06"/>
<gene>
    <name evidence="2" type="ORF">E3E15_04930</name>
</gene>
<dbReference type="Gene3D" id="3.40.980.10">
    <property type="entry name" value="MoaB/Mog-like domain"/>
    <property type="match status" value="1"/>
</dbReference>